<organism evidence="2">
    <name type="scientific">viral metagenome</name>
    <dbReference type="NCBI Taxonomy" id="1070528"/>
    <lineage>
        <taxon>unclassified sequences</taxon>
        <taxon>metagenomes</taxon>
        <taxon>organismal metagenomes</taxon>
    </lineage>
</organism>
<sequence>MSTTRISDLPENITVSMQPMNQPGMVGGGYQTGIPPQLNSMNTRQPPADDLNLTYSQMNVHPNPYGNPQQPQIMPIPQGQFQQHMPQQQPQYRLPSRDIPLETDMYTQDESITPNYIPPVPKLTGDYIRDYEDDDEIQLKNYKQKKQKEKLMDRLFTELQIPFFIAIMFFIFQMPVVNTMIFKRFSFLSIYSADGNYNFYGLFLKSLMFGFAYFGLTKTIDYVSDI</sequence>
<evidence type="ECO:0000256" key="1">
    <source>
        <dbReference type="SAM" id="Phobius"/>
    </source>
</evidence>
<evidence type="ECO:0000313" key="2">
    <source>
        <dbReference type="EMBL" id="QHT12033.1"/>
    </source>
</evidence>
<proteinExistence type="predicted"/>
<protein>
    <submittedName>
        <fullName evidence="2">Uncharacterized protein</fullName>
    </submittedName>
</protein>
<name>A0A6C0D6E2_9ZZZZ</name>
<accession>A0A6C0D6E2</accession>
<feature type="transmembrane region" description="Helical" evidence="1">
    <location>
        <begin position="197"/>
        <end position="216"/>
    </location>
</feature>
<feature type="transmembrane region" description="Helical" evidence="1">
    <location>
        <begin position="155"/>
        <end position="177"/>
    </location>
</feature>
<keyword evidence="1" id="KW-1133">Transmembrane helix</keyword>
<keyword evidence="1" id="KW-0812">Transmembrane</keyword>
<dbReference type="EMBL" id="MN739540">
    <property type="protein sequence ID" value="QHT12033.1"/>
    <property type="molecule type" value="Genomic_DNA"/>
</dbReference>
<reference evidence="2" key="1">
    <citation type="journal article" date="2020" name="Nature">
        <title>Giant virus diversity and host interactions through global metagenomics.</title>
        <authorList>
            <person name="Schulz F."/>
            <person name="Roux S."/>
            <person name="Paez-Espino D."/>
            <person name="Jungbluth S."/>
            <person name="Walsh D.A."/>
            <person name="Denef V.J."/>
            <person name="McMahon K.D."/>
            <person name="Konstantinidis K.T."/>
            <person name="Eloe-Fadrosh E.A."/>
            <person name="Kyrpides N.C."/>
            <person name="Woyke T."/>
        </authorList>
    </citation>
    <scope>NUCLEOTIDE SEQUENCE</scope>
    <source>
        <strain evidence="2">GVMAG-M-3300023174-124</strain>
    </source>
</reference>
<keyword evidence="1" id="KW-0472">Membrane</keyword>
<dbReference type="AlphaFoldDB" id="A0A6C0D6E2"/>